<name>A0ABT7HSN2_9BACT</name>
<comment type="caution">
    <text evidence="2">The sequence shown here is derived from an EMBL/GenBank/DDBJ whole genome shotgun (WGS) entry which is preliminary data.</text>
</comment>
<dbReference type="Proteomes" id="UP001173801">
    <property type="component" value="Unassembled WGS sequence"/>
</dbReference>
<feature type="non-terminal residue" evidence="2">
    <location>
        <position position="306"/>
    </location>
</feature>
<keyword evidence="3" id="KW-1185">Reference proteome</keyword>
<reference evidence="2" key="2">
    <citation type="journal article" date="2023" name="Microorganisms">
        <title>Isolation and Genomic Characteristics of Cat-Borne Campylobacter felis sp. nov. and Sheep-Borne Campylobacter ovis sp. nov.</title>
        <authorList>
            <person name="Wang H."/>
            <person name="Li Y."/>
            <person name="Gu Y."/>
            <person name="Zhou G."/>
            <person name="Chen X."/>
            <person name="Zhang X."/>
            <person name="Shao Z."/>
            <person name="Zhang J."/>
            <person name="Zhang M."/>
        </authorList>
    </citation>
    <scope>NUCLEOTIDE SEQUENCE</scope>
    <source>
        <strain evidence="2">PS10</strain>
    </source>
</reference>
<protein>
    <recommendedName>
        <fullName evidence="4">Alpha-2,3-sialyltransferase</fullName>
    </recommendedName>
</protein>
<sequence>MLNSNTLNGGGECKRLAIQFFGHTRTYKKTYESFFKYIVEPNKNDGWEIDIFIHTWDMTSSDAKTWHSGRNNFIETPLTQETKDEIKTIYNPKVFVVEHLEAGVNGRYETKRKTNKLREKYEIENNIKYDYILYARLDILFAKPLRLQTYIDLYNNGAMKNFSLPEKHCFAPFNPFFRMPVIDMRYVNEGDILYFANHSMNIPNATTNENLYSILIDYRLHRDFFLQRENFVWNWDVSVEHKLEVCKNQLIKKETELNESKNIATQQQTKNKELETKISAITAKYDELKQKVDEKELLTIKILEKD</sequence>
<evidence type="ECO:0000313" key="3">
    <source>
        <dbReference type="Proteomes" id="UP001173801"/>
    </source>
</evidence>
<dbReference type="EMBL" id="JANURM010000028">
    <property type="protein sequence ID" value="MDL0089932.1"/>
    <property type="molecule type" value="Genomic_DNA"/>
</dbReference>
<evidence type="ECO:0008006" key="4">
    <source>
        <dbReference type="Google" id="ProtNLM"/>
    </source>
</evidence>
<gene>
    <name evidence="2" type="ORF">NYG85_11250</name>
</gene>
<reference evidence="2" key="1">
    <citation type="submission" date="2022-08" db="EMBL/GenBank/DDBJ databases">
        <authorList>
            <person name="Wang H."/>
        </authorList>
    </citation>
    <scope>NUCLEOTIDE SEQUENCE</scope>
    <source>
        <strain evidence="2">PS10</strain>
    </source>
</reference>
<accession>A0ABT7HSN2</accession>
<evidence type="ECO:0000256" key="1">
    <source>
        <dbReference type="SAM" id="Coils"/>
    </source>
</evidence>
<keyword evidence="1" id="KW-0175">Coiled coil</keyword>
<evidence type="ECO:0000313" key="2">
    <source>
        <dbReference type="EMBL" id="MDL0089932.1"/>
    </source>
</evidence>
<proteinExistence type="predicted"/>
<feature type="coiled-coil region" evidence="1">
    <location>
        <begin position="257"/>
        <end position="298"/>
    </location>
</feature>
<organism evidence="2 3">
    <name type="scientific">Campylobacter gastrosuis</name>
    <dbReference type="NCBI Taxonomy" id="2974576"/>
    <lineage>
        <taxon>Bacteria</taxon>
        <taxon>Pseudomonadati</taxon>
        <taxon>Campylobacterota</taxon>
        <taxon>Epsilonproteobacteria</taxon>
        <taxon>Campylobacterales</taxon>
        <taxon>Campylobacteraceae</taxon>
        <taxon>Campylobacter</taxon>
    </lineage>
</organism>